<protein>
    <submittedName>
        <fullName evidence="4">BnaA06g00220D protein</fullName>
    </submittedName>
</protein>
<dbReference type="SMR" id="A0A078IJ97"/>
<dbReference type="InterPro" id="IPR036431">
    <property type="entry name" value="ARID_dom_sf"/>
</dbReference>
<dbReference type="PANTHER" id="PTHR46691">
    <property type="entry name" value="HIGH MOBILITY GROUP B PROTEIN 9"/>
    <property type="match status" value="1"/>
</dbReference>
<dbReference type="Gene3D" id="1.10.30.10">
    <property type="entry name" value="High mobility group box domain"/>
    <property type="match status" value="1"/>
</dbReference>
<dbReference type="SUPFAM" id="SSF47095">
    <property type="entry name" value="HMG-box"/>
    <property type="match status" value="1"/>
</dbReference>
<dbReference type="CDD" id="cd22009">
    <property type="entry name" value="HMG-box_AtHMGB9-like"/>
    <property type="match status" value="1"/>
</dbReference>
<accession>A0A078IJ97</accession>
<dbReference type="InterPro" id="IPR009071">
    <property type="entry name" value="HMG_box_dom"/>
</dbReference>
<dbReference type="KEGG" id="bna:106350989"/>
<evidence type="ECO:0000313" key="5">
    <source>
        <dbReference type="Proteomes" id="UP000028999"/>
    </source>
</evidence>
<dbReference type="Gene3D" id="1.10.150.60">
    <property type="entry name" value="ARID DNA-binding domain"/>
    <property type="match status" value="1"/>
</dbReference>
<dbReference type="PANTHER" id="PTHR46691:SF9">
    <property type="entry name" value="HMG BOX DOMAIN-CONTAINING PROTEIN"/>
    <property type="match status" value="1"/>
</dbReference>
<dbReference type="Pfam" id="PF09011">
    <property type="entry name" value="HMG_box_2"/>
    <property type="match status" value="1"/>
</dbReference>
<dbReference type="PROSITE" id="PS50118">
    <property type="entry name" value="HMG_BOX_2"/>
    <property type="match status" value="1"/>
</dbReference>
<evidence type="ECO:0000259" key="3">
    <source>
        <dbReference type="PROSITE" id="PS51011"/>
    </source>
</evidence>
<dbReference type="Proteomes" id="UP000028999">
    <property type="component" value="Unassembled WGS sequence"/>
</dbReference>
<dbReference type="Gramene" id="CDY50021">
    <property type="protein sequence ID" value="CDY50021"/>
    <property type="gene ID" value="GSBRNA2T00095768001"/>
</dbReference>
<dbReference type="SUPFAM" id="SSF46774">
    <property type="entry name" value="ARID-like"/>
    <property type="match status" value="1"/>
</dbReference>
<dbReference type="GO" id="GO:0005634">
    <property type="term" value="C:nucleus"/>
    <property type="evidence" value="ECO:0000318"/>
    <property type="project" value="GO_Central"/>
</dbReference>
<reference evidence="4 5" key="1">
    <citation type="journal article" date="2014" name="Science">
        <title>Plant genetics. Early allopolyploid evolution in the post-Neolithic Brassica napus oilseed genome.</title>
        <authorList>
            <person name="Chalhoub B."/>
            <person name="Denoeud F."/>
            <person name="Liu S."/>
            <person name="Parkin I.A."/>
            <person name="Tang H."/>
            <person name="Wang X."/>
            <person name="Chiquet J."/>
            <person name="Belcram H."/>
            <person name="Tong C."/>
            <person name="Samans B."/>
            <person name="Correa M."/>
            <person name="Da Silva C."/>
            <person name="Just J."/>
            <person name="Falentin C."/>
            <person name="Koh C.S."/>
            <person name="Le Clainche I."/>
            <person name="Bernard M."/>
            <person name="Bento P."/>
            <person name="Noel B."/>
            <person name="Labadie K."/>
            <person name="Alberti A."/>
            <person name="Charles M."/>
            <person name="Arnaud D."/>
            <person name="Guo H."/>
            <person name="Daviaud C."/>
            <person name="Alamery S."/>
            <person name="Jabbari K."/>
            <person name="Zhao M."/>
            <person name="Edger P.P."/>
            <person name="Chelaifa H."/>
            <person name="Tack D."/>
            <person name="Lassalle G."/>
            <person name="Mestiri I."/>
            <person name="Schnel N."/>
            <person name="Le Paslier M.C."/>
            <person name="Fan G."/>
            <person name="Renault V."/>
            <person name="Bayer P.E."/>
            <person name="Golicz A.A."/>
            <person name="Manoli S."/>
            <person name="Lee T.H."/>
            <person name="Thi V.H."/>
            <person name="Chalabi S."/>
            <person name="Hu Q."/>
            <person name="Fan C."/>
            <person name="Tollenaere R."/>
            <person name="Lu Y."/>
            <person name="Battail C."/>
            <person name="Shen J."/>
            <person name="Sidebottom C.H."/>
            <person name="Wang X."/>
            <person name="Canaguier A."/>
            <person name="Chauveau A."/>
            <person name="Berard A."/>
            <person name="Deniot G."/>
            <person name="Guan M."/>
            <person name="Liu Z."/>
            <person name="Sun F."/>
            <person name="Lim Y.P."/>
            <person name="Lyons E."/>
            <person name="Town C.D."/>
            <person name="Bancroft I."/>
            <person name="Wang X."/>
            <person name="Meng J."/>
            <person name="Ma J."/>
            <person name="Pires J.C."/>
            <person name="King G.J."/>
            <person name="Brunel D."/>
            <person name="Delourme R."/>
            <person name="Renard M."/>
            <person name="Aury J.M."/>
            <person name="Adams K.L."/>
            <person name="Batley J."/>
            <person name="Snowdon R.J."/>
            <person name="Tost J."/>
            <person name="Edwards D."/>
            <person name="Zhou Y."/>
            <person name="Hua W."/>
            <person name="Sharpe A.G."/>
            <person name="Paterson A.H."/>
            <person name="Guan C."/>
            <person name="Wincker P."/>
        </authorList>
    </citation>
    <scope>NUCLEOTIDE SEQUENCE [LARGE SCALE GENOMIC DNA]</scope>
    <source>
        <strain evidence="5">cv. Darmor-bzh</strain>
    </source>
</reference>
<gene>
    <name evidence="4" type="primary">BnaA06g00220D</name>
    <name evidence="4" type="ORF">GSBRNA2T00095768001</name>
</gene>
<proteinExistence type="predicted"/>
<dbReference type="EMBL" id="LK032875">
    <property type="protein sequence ID" value="CDY50021.1"/>
    <property type="molecule type" value="Genomic_DNA"/>
</dbReference>
<feature type="domain" description="HMG box" evidence="2">
    <location>
        <begin position="221"/>
        <end position="288"/>
    </location>
</feature>
<dbReference type="GO" id="GO:0003677">
    <property type="term" value="F:DNA binding"/>
    <property type="evidence" value="ECO:0000318"/>
    <property type="project" value="GO_Central"/>
</dbReference>
<keyword evidence="1" id="KW-0539">Nucleus</keyword>
<organism evidence="4 5">
    <name type="scientific">Brassica napus</name>
    <name type="common">Rape</name>
    <dbReference type="NCBI Taxonomy" id="3708"/>
    <lineage>
        <taxon>Eukaryota</taxon>
        <taxon>Viridiplantae</taxon>
        <taxon>Streptophyta</taxon>
        <taxon>Embryophyta</taxon>
        <taxon>Tracheophyta</taxon>
        <taxon>Spermatophyta</taxon>
        <taxon>Magnoliopsida</taxon>
        <taxon>eudicotyledons</taxon>
        <taxon>Gunneridae</taxon>
        <taxon>Pentapetalae</taxon>
        <taxon>rosids</taxon>
        <taxon>malvids</taxon>
        <taxon>Brassicales</taxon>
        <taxon>Brassicaceae</taxon>
        <taxon>Brassiceae</taxon>
        <taxon>Brassica</taxon>
    </lineage>
</organism>
<dbReference type="SMART" id="SM00398">
    <property type="entry name" value="HMG"/>
    <property type="match status" value="1"/>
</dbReference>
<feature type="DNA-binding region" description="HMG box" evidence="1">
    <location>
        <begin position="221"/>
        <end position="288"/>
    </location>
</feature>
<evidence type="ECO:0000259" key="2">
    <source>
        <dbReference type="PROSITE" id="PS50118"/>
    </source>
</evidence>
<dbReference type="AlphaFoldDB" id="A0A078IJ97"/>
<dbReference type="InterPro" id="IPR001606">
    <property type="entry name" value="ARID_dom"/>
</dbReference>
<dbReference type="InterPro" id="IPR036910">
    <property type="entry name" value="HMG_box_dom_sf"/>
</dbReference>
<keyword evidence="5" id="KW-1185">Reference proteome</keyword>
<keyword evidence="1" id="KW-0238">DNA-binding</keyword>
<dbReference type="PROSITE" id="PS51011">
    <property type="entry name" value="ARID"/>
    <property type="match status" value="1"/>
</dbReference>
<dbReference type="OrthoDB" id="1919336at2759"/>
<dbReference type="PaxDb" id="3708-A0A078IJ97"/>
<dbReference type="OMA" id="SMIDEWT"/>
<name>A0A078IJ97_BRANA</name>
<dbReference type="Pfam" id="PF01388">
    <property type="entry name" value="ARID"/>
    <property type="match status" value="1"/>
</dbReference>
<dbReference type="STRING" id="3708.A0A078IJ97"/>
<feature type="domain" description="ARID" evidence="3">
    <location>
        <begin position="41"/>
        <end position="132"/>
    </location>
</feature>
<dbReference type="SMART" id="SM00501">
    <property type="entry name" value="BRIGHT"/>
    <property type="match status" value="1"/>
</dbReference>
<evidence type="ECO:0000256" key="1">
    <source>
        <dbReference type="PROSITE-ProRule" id="PRU00267"/>
    </source>
</evidence>
<sequence length="324" mass="37083">MSTNETLTDSQLQMVPAYGSSSDIMSVDGESSRTASYNDLVQNPYLFLDKLRDFLEKIGKTLEFPTVCGESLDLHQLFVEVTKRGGLQMVIKKRKAKEVTEAFNLKKPLTNAAYVIRKNYLRMLFEFEHVYFFRQPFSSFWEREEDVKRLVENSAHDKGIQLGSMIDEWTIDGKFDDGYLVTVKMGGSQELKGVLYHSAPRETPRRRKKKAKLSHVDSLRPKFRRSGYNFFFAEEHKRLKAAYAGQERSLLKEIGNNWRNLSPSDREIYQGKGVEDMERYKMDMAAYKSFVDSYNAAGSVAATDDAVAEAEVEAEAEYEAEAGL</sequence>
<evidence type="ECO:0000313" key="4">
    <source>
        <dbReference type="EMBL" id="CDY50021.1"/>
    </source>
</evidence>
<dbReference type="SMART" id="SM01014">
    <property type="entry name" value="ARID"/>
    <property type="match status" value="1"/>
</dbReference>